<dbReference type="PROSITE" id="PS51455">
    <property type="entry name" value="PIPK"/>
    <property type="match status" value="1"/>
</dbReference>
<organism evidence="4 5">
    <name type="scientific">Triparma verrucosa</name>
    <dbReference type="NCBI Taxonomy" id="1606542"/>
    <lineage>
        <taxon>Eukaryota</taxon>
        <taxon>Sar</taxon>
        <taxon>Stramenopiles</taxon>
        <taxon>Ochrophyta</taxon>
        <taxon>Bolidophyceae</taxon>
        <taxon>Parmales</taxon>
        <taxon>Triparmaceae</taxon>
        <taxon>Triparma</taxon>
    </lineage>
</organism>
<keyword evidence="1" id="KW-0067">ATP-binding</keyword>
<dbReference type="InterPro" id="IPR023610">
    <property type="entry name" value="PInositol-4/5-P-5/4-kinase"/>
</dbReference>
<gene>
    <name evidence="4" type="ORF">TrVE_jg1426</name>
</gene>
<protein>
    <recommendedName>
        <fullName evidence="3">PIPK domain-containing protein</fullName>
    </recommendedName>
</protein>
<keyword evidence="1" id="KW-0808">Transferase</keyword>
<dbReference type="SUPFAM" id="SSF56104">
    <property type="entry name" value="SAICAR synthase-like"/>
    <property type="match status" value="1"/>
</dbReference>
<evidence type="ECO:0000313" key="4">
    <source>
        <dbReference type="EMBL" id="GMI04689.1"/>
    </source>
</evidence>
<evidence type="ECO:0000256" key="1">
    <source>
        <dbReference type="PROSITE-ProRule" id="PRU00781"/>
    </source>
</evidence>
<dbReference type="GO" id="GO:0046854">
    <property type="term" value="P:phosphatidylinositol phosphate biosynthetic process"/>
    <property type="evidence" value="ECO:0007669"/>
    <property type="project" value="TreeGrafter"/>
</dbReference>
<dbReference type="GO" id="GO:0005886">
    <property type="term" value="C:plasma membrane"/>
    <property type="evidence" value="ECO:0007669"/>
    <property type="project" value="TreeGrafter"/>
</dbReference>
<evidence type="ECO:0000313" key="5">
    <source>
        <dbReference type="Proteomes" id="UP001165160"/>
    </source>
</evidence>
<dbReference type="PANTHER" id="PTHR23086">
    <property type="entry name" value="PHOSPHATIDYLINOSITOL-4-PHOSPHATE 5-KINASE"/>
    <property type="match status" value="1"/>
</dbReference>
<reference evidence="5" key="1">
    <citation type="journal article" date="2023" name="Commun. Biol.">
        <title>Genome analysis of Parmales, the sister group of diatoms, reveals the evolutionary specialization of diatoms from phago-mixotrophs to photoautotrophs.</title>
        <authorList>
            <person name="Ban H."/>
            <person name="Sato S."/>
            <person name="Yoshikawa S."/>
            <person name="Yamada K."/>
            <person name="Nakamura Y."/>
            <person name="Ichinomiya M."/>
            <person name="Sato N."/>
            <person name="Blanc-Mathieu R."/>
            <person name="Endo H."/>
            <person name="Kuwata A."/>
            <person name="Ogata H."/>
        </authorList>
    </citation>
    <scope>NUCLEOTIDE SEQUENCE [LARGE SCALE GENOMIC DNA]</scope>
    <source>
        <strain evidence="5">NIES 3699</strain>
    </source>
</reference>
<dbReference type="AlphaFoldDB" id="A0A9W7F638"/>
<accession>A0A9W7F638</accession>
<feature type="domain" description="PIPK" evidence="3">
    <location>
        <begin position="293"/>
        <end position="672"/>
    </location>
</feature>
<dbReference type="InterPro" id="IPR027484">
    <property type="entry name" value="PInositol-4-P-5-kinase_N"/>
</dbReference>
<dbReference type="GO" id="GO:0016308">
    <property type="term" value="F:1-phosphatidylinositol-4-phosphate 5-kinase activity"/>
    <property type="evidence" value="ECO:0007669"/>
    <property type="project" value="TreeGrafter"/>
</dbReference>
<feature type="region of interest" description="Disordered" evidence="2">
    <location>
        <begin position="1"/>
        <end position="100"/>
    </location>
</feature>
<feature type="compositionally biased region" description="Polar residues" evidence="2">
    <location>
        <begin position="75"/>
        <end position="88"/>
    </location>
</feature>
<dbReference type="Gene3D" id="3.30.800.10">
    <property type="entry name" value="Phosphatidylinositol Phosphate Kinase II Beta"/>
    <property type="match status" value="1"/>
</dbReference>
<dbReference type="InterPro" id="IPR027483">
    <property type="entry name" value="PInositol-4-P-4/5-kinase_C_sf"/>
</dbReference>
<dbReference type="Pfam" id="PF01504">
    <property type="entry name" value="PIP5K"/>
    <property type="match status" value="1"/>
</dbReference>
<dbReference type="CDD" id="cd00139">
    <property type="entry name" value="PIPKc"/>
    <property type="match status" value="1"/>
</dbReference>
<evidence type="ECO:0000256" key="2">
    <source>
        <dbReference type="SAM" id="MobiDB-lite"/>
    </source>
</evidence>
<dbReference type="InterPro" id="IPR002498">
    <property type="entry name" value="PInositol-4-P-4/5-kinase_core"/>
</dbReference>
<feature type="region of interest" description="Disordered" evidence="2">
    <location>
        <begin position="567"/>
        <end position="607"/>
    </location>
</feature>
<keyword evidence="5" id="KW-1185">Reference proteome</keyword>
<feature type="compositionally biased region" description="Polar residues" evidence="2">
    <location>
        <begin position="47"/>
        <end position="57"/>
    </location>
</feature>
<feature type="compositionally biased region" description="Basic residues" evidence="2">
    <location>
        <begin position="200"/>
        <end position="215"/>
    </location>
</feature>
<keyword evidence="1" id="KW-0547">Nucleotide-binding</keyword>
<dbReference type="EMBL" id="BRXX01000319">
    <property type="protein sequence ID" value="GMI04689.1"/>
    <property type="molecule type" value="Genomic_DNA"/>
</dbReference>
<comment type="caution">
    <text evidence="4">The sequence shown here is derived from an EMBL/GenBank/DDBJ whole genome shotgun (WGS) entry which is preliminary data.</text>
</comment>
<name>A0A9W7F638_9STRA</name>
<dbReference type="SMART" id="SM00330">
    <property type="entry name" value="PIPKc"/>
    <property type="match status" value="1"/>
</dbReference>
<dbReference type="PANTHER" id="PTHR23086:SF8">
    <property type="entry name" value="PHOSPHATIDYLINOSITOL 5-PHOSPHATE 4-KINASE, ISOFORM A"/>
    <property type="match status" value="1"/>
</dbReference>
<feature type="region of interest" description="Disordered" evidence="2">
    <location>
        <begin position="189"/>
        <end position="224"/>
    </location>
</feature>
<dbReference type="Gene3D" id="3.30.810.10">
    <property type="entry name" value="2-Layer Sandwich"/>
    <property type="match status" value="1"/>
</dbReference>
<proteinExistence type="predicted"/>
<dbReference type="Proteomes" id="UP001165160">
    <property type="component" value="Unassembled WGS sequence"/>
</dbReference>
<evidence type="ECO:0000259" key="3">
    <source>
        <dbReference type="PROSITE" id="PS51455"/>
    </source>
</evidence>
<feature type="region of interest" description="Disordered" evidence="2">
    <location>
        <begin position="264"/>
        <end position="288"/>
    </location>
</feature>
<sequence length="687" mass="75889">MSSPIPSSTYLNAKAAFSPETKGGLPGSSRKASRASNVKSDSKSTPRRSNTMNSPKSTKSEGSRKVVSHPLHANPSKNINPRTVNHRSVPSVDLYHAPDSPMETSEAAAALRANAAVKISKLGKVLKNKGKAKKDKRLSGGEREVVSDSEIADLRTRQSFTSTSLKSSHMNPPTAGIFQSFSMASGVVPPQQLSDDANNIKKKRRRLKRKKKREKRKEEKARQRSYVKGNVIDARHELYTLSIAMMLGLSHSISEGRDQELTRIVSGDESPQSTTPNPPSPTADTNTAGWGQAVKAPVALFATGTGKAFETVVDVAGKIADTLTPKDFRETGSVYFPPRGSYDNVSGVQLTPPHNLAHTFRFKNYANNAFTSLRKTFNISTESYLQSICGNSNFIDFVSNSRSGQFFFYSHDGKYMIKTMSVPESKYLLKILPDYHAYVTSNPKTLITKFLGSYKVKLYHLNRNVRFVVMKSVFDTDVNLDTFYDLKGSVLGRRAKEGESVLKDNDLRDLVASRGFGFATIDGEAYRQMRATLVDDLKFFKSQNIIDYSMLVGTGVERKKLRGFSRSSSAGSRLDVSDADLSSSDDESSPPSPSQLRPSARSDCGHPIKSFKNSDNTLAYFGVIDILQPYTPLKRLESLSKSVFYRGGKGAISCVEPDFYGERFLRFFDFYMKRGEMPAGEGTSEED</sequence>
<keyword evidence="1" id="KW-0418">Kinase</keyword>
<dbReference type="GO" id="GO:0005524">
    <property type="term" value="F:ATP binding"/>
    <property type="evidence" value="ECO:0007669"/>
    <property type="project" value="UniProtKB-UniRule"/>
</dbReference>
<feature type="compositionally biased region" description="Low complexity" evidence="2">
    <location>
        <begin position="567"/>
        <end position="582"/>
    </location>
</feature>
<feature type="compositionally biased region" description="Polar residues" evidence="2">
    <location>
        <begin position="1"/>
        <end position="11"/>
    </location>
</feature>